<dbReference type="OrthoDB" id="1453741at2"/>
<evidence type="ECO:0008006" key="4">
    <source>
        <dbReference type="Google" id="ProtNLM"/>
    </source>
</evidence>
<reference evidence="2 3" key="1">
    <citation type="journal article" date="2015" name="Stand. Genomic Sci.">
        <title>Genomic Encyclopedia of Bacterial and Archaeal Type Strains, Phase III: the genomes of soil and plant-associated and newly described type strains.</title>
        <authorList>
            <person name="Whitman W.B."/>
            <person name="Woyke T."/>
            <person name="Klenk H.P."/>
            <person name="Zhou Y."/>
            <person name="Lilburn T.G."/>
            <person name="Beck B.J."/>
            <person name="De Vos P."/>
            <person name="Vandamme P."/>
            <person name="Eisen J.A."/>
            <person name="Garrity G."/>
            <person name="Hugenholtz P."/>
            <person name="Kyrpides N.C."/>
        </authorList>
    </citation>
    <scope>NUCLEOTIDE SEQUENCE [LARGE SCALE GENOMIC DNA]</scope>
    <source>
        <strain evidence="2 3">CGMCC 1.7271</strain>
    </source>
</reference>
<keyword evidence="3" id="KW-1185">Reference proteome</keyword>
<protein>
    <recommendedName>
        <fullName evidence="4">DUF1772 domain-containing protein</fullName>
    </recommendedName>
</protein>
<dbReference type="AlphaFoldDB" id="A0A562SKI0"/>
<evidence type="ECO:0000313" key="2">
    <source>
        <dbReference type="EMBL" id="TWI81678.1"/>
    </source>
</evidence>
<keyword evidence="1" id="KW-0812">Transmembrane</keyword>
<dbReference type="EMBL" id="VLLE01000004">
    <property type="protein sequence ID" value="TWI81678.1"/>
    <property type="molecule type" value="Genomic_DNA"/>
</dbReference>
<feature type="transmembrane region" description="Helical" evidence="1">
    <location>
        <begin position="58"/>
        <end position="77"/>
    </location>
</feature>
<keyword evidence="1" id="KW-1133">Transmembrane helix</keyword>
<comment type="caution">
    <text evidence="2">The sequence shown here is derived from an EMBL/GenBank/DDBJ whole genome shotgun (WGS) entry which is preliminary data.</text>
</comment>
<evidence type="ECO:0000256" key="1">
    <source>
        <dbReference type="SAM" id="Phobius"/>
    </source>
</evidence>
<organism evidence="2 3">
    <name type="scientific">Lacibacter cauensis</name>
    <dbReference type="NCBI Taxonomy" id="510947"/>
    <lineage>
        <taxon>Bacteria</taxon>
        <taxon>Pseudomonadati</taxon>
        <taxon>Bacteroidota</taxon>
        <taxon>Chitinophagia</taxon>
        <taxon>Chitinophagales</taxon>
        <taxon>Chitinophagaceae</taxon>
        <taxon>Lacibacter</taxon>
    </lineage>
</organism>
<keyword evidence="1" id="KW-0472">Membrane</keyword>
<feature type="transmembrane region" description="Helical" evidence="1">
    <location>
        <begin position="6"/>
        <end position="27"/>
    </location>
</feature>
<name>A0A562SKI0_9BACT</name>
<accession>A0A562SKI0</accession>
<evidence type="ECO:0000313" key="3">
    <source>
        <dbReference type="Proteomes" id="UP000316167"/>
    </source>
</evidence>
<dbReference type="Proteomes" id="UP000316167">
    <property type="component" value="Unassembled WGS sequence"/>
</dbReference>
<sequence length="154" mass="17496">MFLQLVFFINLLLYSVIVSQSFMYMIALRNVQEQLDAAAYIQLRKLIDQNFLRKFKPVMYAALVSGLVLIVLCFMDGSEFLRIASVIAYLALLTDVVLTVKGDLPINAIINSWSEESYPADWSNYRSKWLQYFSGRQVANISGFLVLTATAVFA</sequence>
<gene>
    <name evidence="2" type="ORF">IQ13_2697</name>
</gene>
<proteinExistence type="predicted"/>
<dbReference type="RefSeq" id="WP_144886862.1">
    <property type="nucleotide sequence ID" value="NZ_VLLE01000004.1"/>
</dbReference>